<dbReference type="EMBL" id="BTRK01000003">
    <property type="protein sequence ID" value="GMR42000.1"/>
    <property type="molecule type" value="Genomic_DNA"/>
</dbReference>
<protein>
    <submittedName>
        <fullName evidence="2">Uncharacterized protein</fullName>
    </submittedName>
</protein>
<name>A0AAN4ZRT2_9BILA</name>
<feature type="transmembrane region" description="Helical" evidence="1">
    <location>
        <begin position="77"/>
        <end position="97"/>
    </location>
</feature>
<dbReference type="Proteomes" id="UP001328107">
    <property type="component" value="Unassembled WGS sequence"/>
</dbReference>
<reference evidence="3" key="1">
    <citation type="submission" date="2022-10" db="EMBL/GenBank/DDBJ databases">
        <title>Genome assembly of Pristionchus species.</title>
        <authorList>
            <person name="Yoshida K."/>
            <person name="Sommer R.J."/>
        </authorList>
    </citation>
    <scope>NUCLEOTIDE SEQUENCE [LARGE SCALE GENOMIC DNA]</scope>
    <source>
        <strain evidence="3">RS5460</strain>
    </source>
</reference>
<feature type="transmembrane region" description="Helical" evidence="1">
    <location>
        <begin position="109"/>
        <end position="129"/>
    </location>
</feature>
<comment type="caution">
    <text evidence="2">The sequence shown here is derived from an EMBL/GenBank/DDBJ whole genome shotgun (WGS) entry which is preliminary data.</text>
</comment>
<keyword evidence="1" id="KW-0812">Transmembrane</keyword>
<evidence type="ECO:0000256" key="1">
    <source>
        <dbReference type="SAM" id="Phobius"/>
    </source>
</evidence>
<feature type="non-terminal residue" evidence="2">
    <location>
        <position position="394"/>
    </location>
</feature>
<evidence type="ECO:0000313" key="3">
    <source>
        <dbReference type="Proteomes" id="UP001328107"/>
    </source>
</evidence>
<gene>
    <name evidence="2" type="ORF">PMAYCL1PPCAC_12195</name>
</gene>
<keyword evidence="1" id="KW-1133">Transmembrane helix</keyword>
<feature type="transmembrane region" description="Helical" evidence="1">
    <location>
        <begin position="159"/>
        <end position="184"/>
    </location>
</feature>
<dbReference type="AlphaFoldDB" id="A0AAN4ZRT2"/>
<evidence type="ECO:0000313" key="2">
    <source>
        <dbReference type="EMBL" id="GMR42000.1"/>
    </source>
</evidence>
<feature type="transmembrane region" description="Helical" evidence="1">
    <location>
        <begin position="277"/>
        <end position="295"/>
    </location>
</feature>
<accession>A0AAN4ZRT2</accession>
<feature type="transmembrane region" description="Helical" evidence="1">
    <location>
        <begin position="210"/>
        <end position="231"/>
    </location>
</feature>
<sequence length="394" mass="43991">MAPSTSLRDKVSFQDIVERVKNTQTNPFTIAFPFRRSSLHVIDFSHSPLQVLLRALQWSGVFWTVQSAFLNNLLSSFNLILIFVHFAYIIALVQSIFSSRSVSPFGSTLPSFSSKIQLVSALLSLWLILRLRFLSPRLLAESTDCLAGNPSFSKRKRRILRLCSILFTLISISIPLLFTFLHFISSISSSSYNSAALRCGSFCVFLESSLTFIVSTVSLLCTSLLSILLLSDRLEDSELVRDIKRCTGGSQVDPLIFRYQSLESCVVGAESLLSSSLLVIPSLAAVAVFFTYRFILHDYHSPDFPFLAHSSLALLSILTVAIVLISLTSSLNGQLSRFRDSARRIADLQQFAFTPTQMIRLLLFTLRLTDHRLVLSAGSICTVNRQNLLIVRCP</sequence>
<keyword evidence="1" id="KW-0472">Membrane</keyword>
<feature type="transmembrane region" description="Helical" evidence="1">
    <location>
        <begin position="307"/>
        <end position="327"/>
    </location>
</feature>
<organism evidence="2 3">
    <name type="scientific">Pristionchus mayeri</name>
    <dbReference type="NCBI Taxonomy" id="1317129"/>
    <lineage>
        <taxon>Eukaryota</taxon>
        <taxon>Metazoa</taxon>
        <taxon>Ecdysozoa</taxon>
        <taxon>Nematoda</taxon>
        <taxon>Chromadorea</taxon>
        <taxon>Rhabditida</taxon>
        <taxon>Rhabditina</taxon>
        <taxon>Diplogasteromorpha</taxon>
        <taxon>Diplogasteroidea</taxon>
        <taxon>Neodiplogasteridae</taxon>
        <taxon>Pristionchus</taxon>
    </lineage>
</organism>
<keyword evidence="3" id="KW-1185">Reference proteome</keyword>
<proteinExistence type="predicted"/>